<comment type="caution">
    <text evidence="2">The sequence shown here is derived from an EMBL/GenBank/DDBJ whole genome shotgun (WGS) entry which is preliminary data.</text>
</comment>
<dbReference type="CDD" id="cd00761">
    <property type="entry name" value="Glyco_tranf_GTA_type"/>
    <property type="match status" value="1"/>
</dbReference>
<dbReference type="PANTHER" id="PTHR22916">
    <property type="entry name" value="GLYCOSYLTRANSFERASE"/>
    <property type="match status" value="1"/>
</dbReference>
<dbReference type="InterPro" id="IPR001173">
    <property type="entry name" value="Glyco_trans_2-like"/>
</dbReference>
<evidence type="ECO:0000313" key="2">
    <source>
        <dbReference type="EMBL" id="REL26130.1"/>
    </source>
</evidence>
<dbReference type="GO" id="GO:0016758">
    <property type="term" value="F:hexosyltransferase activity"/>
    <property type="evidence" value="ECO:0007669"/>
    <property type="project" value="UniProtKB-ARBA"/>
</dbReference>
<dbReference type="OrthoDB" id="9802649at2"/>
<dbReference type="EMBL" id="QUOU01000001">
    <property type="protein sequence ID" value="REL26130.1"/>
    <property type="molecule type" value="Genomic_DNA"/>
</dbReference>
<dbReference type="Gene3D" id="3.90.550.10">
    <property type="entry name" value="Spore Coat Polysaccharide Biosynthesis Protein SpsA, Chain A"/>
    <property type="match status" value="1"/>
</dbReference>
<accession>A0A3E0TPA1</accession>
<evidence type="ECO:0000313" key="3">
    <source>
        <dbReference type="Proteomes" id="UP000256478"/>
    </source>
</evidence>
<dbReference type="Pfam" id="PF00535">
    <property type="entry name" value="Glycos_transf_2"/>
    <property type="match status" value="1"/>
</dbReference>
<dbReference type="InterPro" id="IPR029044">
    <property type="entry name" value="Nucleotide-diphossugar_trans"/>
</dbReference>
<keyword evidence="2" id="KW-0808">Transferase</keyword>
<proteinExistence type="predicted"/>
<sequence length="341" mass="38922">MNLFVTSFISIIVPIYNVEEYLDDCLSSIANQTDLNFEALLINDGSTDKSGLIAEKYCQKYPELFSYHYKTNGGLSDARNFGIQKAQGEYLMFLDSDDYLASNTLQKVNQVIKDSTIDVLCFGMVEVDELGHKLRDIPPCSDGKQGTIQKSENSYLYSKMLPNACNKLIKSSLFSDHNIAFPKGLWYEDLATIPKIVYEANQVEVINSGLYFYRNRDGAITKTFSLKVMDIYEVLEDLDNYFKHSRNIGKKEVWTEISSWYINLTNITLARLVRNNDPQKPAALAKISRIIKQRFSNPLEILFSTTSKPHYKLFALLVRLGLIQLVSRAFTYLVNKGKIKI</sequence>
<dbReference type="SUPFAM" id="SSF53448">
    <property type="entry name" value="Nucleotide-diphospho-sugar transferases"/>
    <property type="match status" value="1"/>
</dbReference>
<dbReference type="PANTHER" id="PTHR22916:SF3">
    <property type="entry name" value="UDP-GLCNAC:BETAGAL BETA-1,3-N-ACETYLGLUCOSAMINYLTRANSFERASE-LIKE PROTEIN 1"/>
    <property type="match status" value="1"/>
</dbReference>
<evidence type="ECO:0000259" key="1">
    <source>
        <dbReference type="Pfam" id="PF00535"/>
    </source>
</evidence>
<dbReference type="Proteomes" id="UP000256478">
    <property type="component" value="Unassembled WGS sequence"/>
</dbReference>
<protein>
    <submittedName>
        <fullName evidence="2">Glycosyltransferase family 2 protein</fullName>
    </submittedName>
</protein>
<gene>
    <name evidence="2" type="ORF">DXX93_05750</name>
</gene>
<feature type="domain" description="Glycosyltransferase 2-like" evidence="1">
    <location>
        <begin position="10"/>
        <end position="127"/>
    </location>
</feature>
<dbReference type="AlphaFoldDB" id="A0A3E0TPA1"/>
<name>A0A3E0TPA1_9GAMM</name>
<reference evidence="2 3" key="1">
    <citation type="submission" date="2018-08" db="EMBL/GenBank/DDBJ databases">
        <title>Thalassotalea euphylliae genome.</title>
        <authorList>
            <person name="Summers S."/>
            <person name="Rice S.A."/>
            <person name="Freckelton M.L."/>
            <person name="Nedved B.T."/>
            <person name="Hadfield M.G."/>
        </authorList>
    </citation>
    <scope>NUCLEOTIDE SEQUENCE [LARGE SCALE GENOMIC DNA]</scope>
    <source>
        <strain evidence="2 3">H1</strain>
    </source>
</reference>
<organism evidence="2 3">
    <name type="scientific">Thalassotalea euphylliae</name>
    <dbReference type="NCBI Taxonomy" id="1655234"/>
    <lineage>
        <taxon>Bacteria</taxon>
        <taxon>Pseudomonadati</taxon>
        <taxon>Pseudomonadota</taxon>
        <taxon>Gammaproteobacteria</taxon>
        <taxon>Alteromonadales</taxon>
        <taxon>Colwelliaceae</taxon>
        <taxon>Thalassotalea</taxon>
    </lineage>
</organism>